<dbReference type="GO" id="GO:0097546">
    <property type="term" value="C:ciliary base"/>
    <property type="evidence" value="ECO:0007669"/>
    <property type="project" value="TreeGrafter"/>
</dbReference>
<dbReference type="EMBL" id="CACRXK020018868">
    <property type="protein sequence ID" value="CAB4032995.1"/>
    <property type="molecule type" value="Genomic_DNA"/>
</dbReference>
<dbReference type="OrthoDB" id="313446at2759"/>
<accession>A0A6S7JKJ1</accession>
<dbReference type="GO" id="GO:0097730">
    <property type="term" value="C:non-motile cilium"/>
    <property type="evidence" value="ECO:0007669"/>
    <property type="project" value="InterPro"/>
</dbReference>
<proteinExistence type="predicted"/>
<dbReference type="GO" id="GO:1904491">
    <property type="term" value="P:protein localization to ciliary transition zone"/>
    <property type="evidence" value="ECO:0007669"/>
    <property type="project" value="TreeGrafter"/>
</dbReference>
<organism evidence="1 2">
    <name type="scientific">Paramuricea clavata</name>
    <name type="common">Red gorgonian</name>
    <name type="synonym">Violescent sea-whip</name>
    <dbReference type="NCBI Taxonomy" id="317549"/>
    <lineage>
        <taxon>Eukaryota</taxon>
        <taxon>Metazoa</taxon>
        <taxon>Cnidaria</taxon>
        <taxon>Anthozoa</taxon>
        <taxon>Octocorallia</taxon>
        <taxon>Malacalcyonacea</taxon>
        <taxon>Plexauridae</taxon>
        <taxon>Paramuricea</taxon>
    </lineage>
</organism>
<comment type="caution">
    <text evidence="1">The sequence shown here is derived from an EMBL/GenBank/DDBJ whole genome shotgun (WGS) entry which is preliminary data.</text>
</comment>
<reference evidence="1" key="1">
    <citation type="submission" date="2020-04" db="EMBL/GenBank/DDBJ databases">
        <authorList>
            <person name="Alioto T."/>
            <person name="Alioto T."/>
            <person name="Gomez Garrido J."/>
        </authorList>
    </citation>
    <scope>NUCLEOTIDE SEQUENCE</scope>
    <source>
        <strain evidence="1">A484AB</strain>
    </source>
</reference>
<dbReference type="AlphaFoldDB" id="A0A6S7JKJ1"/>
<name>A0A6S7JKJ1_PARCT</name>
<dbReference type="PANTHER" id="PTHR31043">
    <property type="entry name" value="NEPHROCYSTIN-4"/>
    <property type="match status" value="1"/>
</dbReference>
<evidence type="ECO:0000313" key="1">
    <source>
        <dbReference type="EMBL" id="CAB4032995.1"/>
    </source>
</evidence>
<gene>
    <name evidence="1" type="ORF">PACLA_8A073886</name>
</gene>
<dbReference type="InterPro" id="IPR029775">
    <property type="entry name" value="NPHP4"/>
</dbReference>
<keyword evidence="2" id="KW-1185">Reference proteome</keyword>
<evidence type="ECO:0000313" key="2">
    <source>
        <dbReference type="Proteomes" id="UP001152795"/>
    </source>
</evidence>
<protein>
    <submittedName>
        <fullName evidence="1">Uncharacterized protein</fullName>
    </submittedName>
</protein>
<sequence>MADDSDDDSWGSFFENNRSVPLHKTRREKEEGDSVPYRIHLKSVEGIPIPSFVSQESVEFQVRVTLYDAANKHFFGSTWLGAYLPWRKMDENHAKISCNEALYFHSSLNDVTCVGAVEVIALDEAKGISCSCGWGILRIFDSTITLKDSSNTNDITINRLNFMRGTVQALLYMSEPLE</sequence>
<dbReference type="GO" id="GO:0035869">
    <property type="term" value="C:ciliary transition zone"/>
    <property type="evidence" value="ECO:0007669"/>
    <property type="project" value="TreeGrafter"/>
</dbReference>
<dbReference type="GO" id="GO:0036064">
    <property type="term" value="C:ciliary basal body"/>
    <property type="evidence" value="ECO:0007669"/>
    <property type="project" value="TreeGrafter"/>
</dbReference>
<feature type="non-terminal residue" evidence="1">
    <location>
        <position position="178"/>
    </location>
</feature>
<dbReference type="GO" id="GO:0090090">
    <property type="term" value="P:negative regulation of canonical Wnt signaling pathway"/>
    <property type="evidence" value="ECO:0007669"/>
    <property type="project" value="InterPro"/>
</dbReference>
<dbReference type="Proteomes" id="UP001152795">
    <property type="component" value="Unassembled WGS sequence"/>
</dbReference>
<dbReference type="PANTHER" id="PTHR31043:SF3">
    <property type="entry name" value="NEPHROCYSTIN-4"/>
    <property type="match status" value="1"/>
</dbReference>